<dbReference type="RefSeq" id="XP_001308518.1">
    <property type="nucleotide sequence ID" value="XM_001308517.1"/>
</dbReference>
<dbReference type="InterPro" id="IPR036390">
    <property type="entry name" value="WH_DNA-bd_sf"/>
</dbReference>
<dbReference type="SUPFAM" id="SSF46785">
    <property type="entry name" value="Winged helix' DNA-binding domain"/>
    <property type="match status" value="1"/>
</dbReference>
<feature type="domain" description="Cullin neddylation" evidence="1">
    <location>
        <begin position="567"/>
        <end position="634"/>
    </location>
</feature>
<protein>
    <recommendedName>
        <fullName evidence="1">Cullin neddylation domain-containing protein</fullName>
    </recommendedName>
</protein>
<dbReference type="AlphaFoldDB" id="A2FHP4"/>
<dbReference type="GO" id="GO:0031461">
    <property type="term" value="C:cullin-RING ubiquitin ligase complex"/>
    <property type="evidence" value="ECO:0000318"/>
    <property type="project" value="GO_Central"/>
</dbReference>
<gene>
    <name evidence="2" type="ORF">TVAG_370920</name>
</gene>
<dbReference type="InterPro" id="IPR016159">
    <property type="entry name" value="Cullin_repeat-like_dom_sf"/>
</dbReference>
<organism evidence="2 3">
    <name type="scientific">Trichomonas vaginalis (strain ATCC PRA-98 / G3)</name>
    <dbReference type="NCBI Taxonomy" id="412133"/>
    <lineage>
        <taxon>Eukaryota</taxon>
        <taxon>Metamonada</taxon>
        <taxon>Parabasalia</taxon>
        <taxon>Trichomonadida</taxon>
        <taxon>Trichomonadidae</taxon>
        <taxon>Trichomonas</taxon>
    </lineage>
</organism>
<dbReference type="VEuPathDB" id="TrichDB:TVAGG3_0946520"/>
<dbReference type="SMR" id="A2FHP4"/>
<evidence type="ECO:0000313" key="3">
    <source>
        <dbReference type="Proteomes" id="UP000001542"/>
    </source>
</evidence>
<dbReference type="STRING" id="5722.A2FHP4"/>
<keyword evidence="3" id="KW-1185">Reference proteome</keyword>
<dbReference type="GO" id="GO:0016567">
    <property type="term" value="P:protein ubiquitination"/>
    <property type="evidence" value="ECO:0000318"/>
    <property type="project" value="GO_Central"/>
</dbReference>
<dbReference type="InterPro" id="IPR019559">
    <property type="entry name" value="Cullin_neddylation_domain"/>
</dbReference>
<dbReference type="PANTHER" id="PTHR11932">
    <property type="entry name" value="CULLIN"/>
    <property type="match status" value="1"/>
</dbReference>
<accession>A2FHP4</accession>
<dbReference type="EMBL" id="DS113798">
    <property type="protein sequence ID" value="EAX95588.1"/>
    <property type="molecule type" value="Genomic_DNA"/>
</dbReference>
<evidence type="ECO:0000259" key="1">
    <source>
        <dbReference type="SMART" id="SM00884"/>
    </source>
</evidence>
<dbReference type="Pfam" id="PF10557">
    <property type="entry name" value="Cullin_Nedd8"/>
    <property type="match status" value="1"/>
</dbReference>
<dbReference type="InterPro" id="IPR036388">
    <property type="entry name" value="WH-like_DNA-bd_sf"/>
</dbReference>
<dbReference type="GO" id="GO:0031625">
    <property type="term" value="F:ubiquitin protein ligase binding"/>
    <property type="evidence" value="ECO:0000318"/>
    <property type="project" value="GO_Central"/>
</dbReference>
<dbReference type="OrthoDB" id="27073at2759"/>
<dbReference type="SUPFAM" id="SSF75632">
    <property type="entry name" value="Cullin homology domain"/>
    <property type="match status" value="1"/>
</dbReference>
<evidence type="ECO:0000313" key="2">
    <source>
        <dbReference type="EMBL" id="EAX95588.1"/>
    </source>
</evidence>
<sequence>MNQEIIDLIMNFIKSPTTSSFDEVYMAIWNAIEQKVDLKPSIMHIIDELTQVPTEGDTDLQIFYNKLETYRRNVEILMSFFTYYDSTLGDKENETIAALATAQILSKYFYNEATIVSLQKCVTEIFSSFLRNNVPIPKELTKISLYINRVSIDLYVKVFSTTFQTELKFYLQSISFSETQNTMDEINLIYSTYMRIYEGIDTSLPPFTKQHLRELFNALVTDNELERITATQSIKEAIETNTIGTLFKVIQIGRKEWFKKFANSFKEYLKNLLESFPESSFPDFCEFTSKAYNDACVLNQESFGGTLSQEIKSSFVRYLDEQQFSDKLCTYHDQNQEPLQTIAPLCKFLDNDGNFSDQYARYLTRRLLSNTTTVEKENQLYTFFKDNGVNLEDIGKILDDFGNPPRMSANINGTEVNIFILNTFNWSVLKKINYTLPKFFDYLFKTALAQSDFDSKFKVINPTDNCSSIEFSNGTTTFVLGLLHACIVHLILEQGGITFQELKDQLKSNDSDSSFDSDLKVAMKSLIDSKIIEQKGDSFVFLGPPKDTIGLQDESTEIPKRTVESVHFNNCNDQIEAATYKFLKSRRSATVDEIVEAVYNVLRPKFDPPREDIEKCLNKLVEREYIIPHGGLQNSYRISKH</sequence>
<dbReference type="SMART" id="SM00884">
    <property type="entry name" value="Cullin_Nedd8"/>
    <property type="match status" value="1"/>
</dbReference>
<dbReference type="KEGG" id="tva:4753345"/>
<name>A2FHP4_TRIV3</name>
<dbReference type="InParanoid" id="A2FHP4"/>
<proteinExistence type="predicted"/>
<dbReference type="InterPro" id="IPR045093">
    <property type="entry name" value="Cullin"/>
</dbReference>
<dbReference type="Gene3D" id="1.10.10.10">
    <property type="entry name" value="Winged helix-like DNA-binding domain superfamily/Winged helix DNA-binding domain"/>
    <property type="match status" value="1"/>
</dbReference>
<dbReference type="Proteomes" id="UP000001542">
    <property type="component" value="Unassembled WGS sequence"/>
</dbReference>
<reference evidence="2" key="2">
    <citation type="journal article" date="2007" name="Science">
        <title>Draft genome sequence of the sexually transmitted pathogen Trichomonas vaginalis.</title>
        <authorList>
            <person name="Carlton J.M."/>
            <person name="Hirt R.P."/>
            <person name="Silva J.C."/>
            <person name="Delcher A.L."/>
            <person name="Schatz M."/>
            <person name="Zhao Q."/>
            <person name="Wortman J.R."/>
            <person name="Bidwell S.L."/>
            <person name="Alsmark U.C.M."/>
            <person name="Besteiro S."/>
            <person name="Sicheritz-Ponten T."/>
            <person name="Noel C.J."/>
            <person name="Dacks J.B."/>
            <person name="Foster P.G."/>
            <person name="Simillion C."/>
            <person name="Van de Peer Y."/>
            <person name="Miranda-Saavedra D."/>
            <person name="Barton G.J."/>
            <person name="Westrop G.D."/>
            <person name="Mueller S."/>
            <person name="Dessi D."/>
            <person name="Fiori P.L."/>
            <person name="Ren Q."/>
            <person name="Paulsen I."/>
            <person name="Zhang H."/>
            <person name="Bastida-Corcuera F.D."/>
            <person name="Simoes-Barbosa A."/>
            <person name="Brown M.T."/>
            <person name="Hayes R.D."/>
            <person name="Mukherjee M."/>
            <person name="Okumura C.Y."/>
            <person name="Schneider R."/>
            <person name="Smith A.J."/>
            <person name="Vanacova S."/>
            <person name="Villalvazo M."/>
            <person name="Haas B.J."/>
            <person name="Pertea M."/>
            <person name="Feldblyum T.V."/>
            <person name="Utterback T.R."/>
            <person name="Shu C.L."/>
            <person name="Osoegawa K."/>
            <person name="de Jong P.J."/>
            <person name="Hrdy I."/>
            <person name="Horvathova L."/>
            <person name="Zubacova Z."/>
            <person name="Dolezal P."/>
            <person name="Malik S.B."/>
            <person name="Logsdon J.M. Jr."/>
            <person name="Henze K."/>
            <person name="Gupta A."/>
            <person name="Wang C.C."/>
            <person name="Dunne R.L."/>
            <person name="Upcroft J.A."/>
            <person name="Upcroft P."/>
            <person name="White O."/>
            <person name="Salzberg S.L."/>
            <person name="Tang P."/>
            <person name="Chiu C.-H."/>
            <person name="Lee Y.-S."/>
            <person name="Embley T.M."/>
            <person name="Coombs G.H."/>
            <person name="Mottram J.C."/>
            <person name="Tachezy J."/>
            <person name="Fraser-Liggett C.M."/>
            <person name="Johnson P.J."/>
        </authorList>
    </citation>
    <scope>NUCLEOTIDE SEQUENCE [LARGE SCALE GENOMIC DNA]</scope>
    <source>
        <strain evidence="2">G3</strain>
    </source>
</reference>
<dbReference type="InterPro" id="IPR036317">
    <property type="entry name" value="Cullin_homology_sf"/>
</dbReference>
<dbReference type="VEuPathDB" id="TrichDB:TVAG_370920"/>
<reference evidence="2" key="1">
    <citation type="submission" date="2006-10" db="EMBL/GenBank/DDBJ databases">
        <authorList>
            <person name="Amadeo P."/>
            <person name="Zhao Q."/>
            <person name="Wortman J."/>
            <person name="Fraser-Liggett C."/>
            <person name="Carlton J."/>
        </authorList>
    </citation>
    <scope>NUCLEOTIDE SEQUENCE</scope>
    <source>
        <strain evidence="2">G3</strain>
    </source>
</reference>
<dbReference type="SUPFAM" id="SSF74788">
    <property type="entry name" value="Cullin repeat-like"/>
    <property type="match status" value="1"/>
</dbReference>